<organism evidence="2 3">
    <name type="scientific">Acorus calamus</name>
    <name type="common">Sweet flag</name>
    <dbReference type="NCBI Taxonomy" id="4465"/>
    <lineage>
        <taxon>Eukaryota</taxon>
        <taxon>Viridiplantae</taxon>
        <taxon>Streptophyta</taxon>
        <taxon>Embryophyta</taxon>
        <taxon>Tracheophyta</taxon>
        <taxon>Spermatophyta</taxon>
        <taxon>Magnoliopsida</taxon>
        <taxon>Liliopsida</taxon>
        <taxon>Acoraceae</taxon>
        <taxon>Acorus</taxon>
    </lineage>
</organism>
<sequence>MRVSPKTGSSMIKLFSIANRDLQLLPHSWSSGSADTPPPNPNLSSCPPHQPPPPPPYLQFTITSTYSDYHSYISSPVDSIFNVVISFGPSDHFDRLMNSRSLSYLGRLMQVVANAKPLLKTLFIAGSPPRWQNTRG</sequence>
<dbReference type="Proteomes" id="UP001180020">
    <property type="component" value="Unassembled WGS sequence"/>
</dbReference>
<comment type="caution">
    <text evidence="2">The sequence shown here is derived from an EMBL/GenBank/DDBJ whole genome shotgun (WGS) entry which is preliminary data.</text>
</comment>
<gene>
    <name evidence="2" type="ORF">QJS10_CPA03g00624</name>
</gene>
<reference evidence="2" key="1">
    <citation type="journal article" date="2023" name="Nat. Commun.">
        <title>Diploid and tetraploid genomes of Acorus and the evolution of monocots.</title>
        <authorList>
            <person name="Ma L."/>
            <person name="Liu K.W."/>
            <person name="Li Z."/>
            <person name="Hsiao Y.Y."/>
            <person name="Qi Y."/>
            <person name="Fu T."/>
            <person name="Tang G.D."/>
            <person name="Zhang D."/>
            <person name="Sun W.H."/>
            <person name="Liu D.K."/>
            <person name="Li Y."/>
            <person name="Chen G.Z."/>
            <person name="Liu X.D."/>
            <person name="Liao X.Y."/>
            <person name="Jiang Y.T."/>
            <person name="Yu X."/>
            <person name="Hao Y."/>
            <person name="Huang J."/>
            <person name="Zhao X.W."/>
            <person name="Ke S."/>
            <person name="Chen Y.Y."/>
            <person name="Wu W.L."/>
            <person name="Hsu J.L."/>
            <person name="Lin Y.F."/>
            <person name="Huang M.D."/>
            <person name="Li C.Y."/>
            <person name="Huang L."/>
            <person name="Wang Z.W."/>
            <person name="Zhao X."/>
            <person name="Zhong W.Y."/>
            <person name="Peng D.H."/>
            <person name="Ahmad S."/>
            <person name="Lan S."/>
            <person name="Zhang J.S."/>
            <person name="Tsai W.C."/>
            <person name="Van de Peer Y."/>
            <person name="Liu Z.J."/>
        </authorList>
    </citation>
    <scope>NUCLEOTIDE SEQUENCE</scope>
    <source>
        <strain evidence="2">CP</strain>
    </source>
</reference>
<feature type="compositionally biased region" description="Pro residues" evidence="1">
    <location>
        <begin position="48"/>
        <end position="57"/>
    </location>
</feature>
<protein>
    <submittedName>
        <fullName evidence="2">Uncharacterized protein</fullName>
    </submittedName>
</protein>
<evidence type="ECO:0000256" key="1">
    <source>
        <dbReference type="SAM" id="MobiDB-lite"/>
    </source>
</evidence>
<evidence type="ECO:0000313" key="2">
    <source>
        <dbReference type="EMBL" id="KAK1320099.1"/>
    </source>
</evidence>
<keyword evidence="3" id="KW-1185">Reference proteome</keyword>
<dbReference type="AlphaFoldDB" id="A0AAV9F4I2"/>
<reference evidence="2" key="2">
    <citation type="submission" date="2023-06" db="EMBL/GenBank/DDBJ databases">
        <authorList>
            <person name="Ma L."/>
            <person name="Liu K.-W."/>
            <person name="Li Z."/>
            <person name="Hsiao Y.-Y."/>
            <person name="Qi Y."/>
            <person name="Fu T."/>
            <person name="Tang G."/>
            <person name="Zhang D."/>
            <person name="Sun W.-H."/>
            <person name="Liu D.-K."/>
            <person name="Li Y."/>
            <person name="Chen G.-Z."/>
            <person name="Liu X.-D."/>
            <person name="Liao X.-Y."/>
            <person name="Jiang Y.-T."/>
            <person name="Yu X."/>
            <person name="Hao Y."/>
            <person name="Huang J."/>
            <person name="Zhao X.-W."/>
            <person name="Ke S."/>
            <person name="Chen Y.-Y."/>
            <person name="Wu W.-L."/>
            <person name="Hsu J.-L."/>
            <person name="Lin Y.-F."/>
            <person name="Huang M.-D."/>
            <person name="Li C.-Y."/>
            <person name="Huang L."/>
            <person name="Wang Z.-W."/>
            <person name="Zhao X."/>
            <person name="Zhong W.-Y."/>
            <person name="Peng D.-H."/>
            <person name="Ahmad S."/>
            <person name="Lan S."/>
            <person name="Zhang J.-S."/>
            <person name="Tsai W.-C."/>
            <person name="Van De Peer Y."/>
            <person name="Liu Z.-J."/>
        </authorList>
    </citation>
    <scope>NUCLEOTIDE SEQUENCE</scope>
    <source>
        <strain evidence="2">CP</strain>
        <tissue evidence="2">Leaves</tissue>
    </source>
</reference>
<dbReference type="InterPro" id="IPR012862">
    <property type="entry name" value="DUF1635"/>
</dbReference>
<proteinExistence type="predicted"/>
<evidence type="ECO:0000313" key="3">
    <source>
        <dbReference type="Proteomes" id="UP001180020"/>
    </source>
</evidence>
<dbReference type="EMBL" id="JAUJYO010000003">
    <property type="protein sequence ID" value="KAK1320099.1"/>
    <property type="molecule type" value="Genomic_DNA"/>
</dbReference>
<feature type="region of interest" description="Disordered" evidence="1">
    <location>
        <begin position="28"/>
        <end position="57"/>
    </location>
</feature>
<name>A0AAV9F4I2_ACOCL</name>
<dbReference type="Pfam" id="PF07795">
    <property type="entry name" value="DUF1635"/>
    <property type="match status" value="1"/>
</dbReference>
<accession>A0AAV9F4I2</accession>